<feature type="chain" id="PRO_5045891012" evidence="3">
    <location>
        <begin position="26"/>
        <end position="292"/>
    </location>
</feature>
<evidence type="ECO:0000256" key="3">
    <source>
        <dbReference type="SAM" id="SignalP"/>
    </source>
</evidence>
<evidence type="ECO:0000256" key="2">
    <source>
        <dbReference type="SAM" id="Phobius"/>
    </source>
</evidence>
<dbReference type="Proteomes" id="UP001597478">
    <property type="component" value="Unassembled WGS sequence"/>
</dbReference>
<organism evidence="4 5">
    <name type="scientific">Prauserella oleivorans</name>
    <dbReference type="NCBI Taxonomy" id="1478153"/>
    <lineage>
        <taxon>Bacteria</taxon>
        <taxon>Bacillati</taxon>
        <taxon>Actinomycetota</taxon>
        <taxon>Actinomycetes</taxon>
        <taxon>Pseudonocardiales</taxon>
        <taxon>Pseudonocardiaceae</taxon>
        <taxon>Prauserella</taxon>
    </lineage>
</organism>
<accession>A0ABW5WG98</accession>
<evidence type="ECO:0000313" key="5">
    <source>
        <dbReference type="Proteomes" id="UP001597478"/>
    </source>
</evidence>
<evidence type="ECO:0000313" key="4">
    <source>
        <dbReference type="EMBL" id="MFD2802877.1"/>
    </source>
</evidence>
<keyword evidence="2" id="KW-0812">Transmembrane</keyword>
<sequence>MRTYTGKVAAVGSAAVVLAASAALATPGVAAAETKQVPCGGTVTAAPGDHIQGVTALGLPIDLGIVTDSVGSLLNGLCRVTVNLVDTVVAPIPAVGEPVAGAVNGVVEGTTGTVGQVTDAVGSLGRRAGEPAPAQPPAAREPRQPAQPRPETGGTGPADARPQALPAPNSPVVGGSTPQGMPWLGITPTWSPLQRYSGLPAATPGLFNVSPGVRYGGQIPGYSPEFGLLGEDGERSTSGDPGVRNAGEADALPAAADDSATGPALSTLLAVLALAGVSAGLVRTWVLRKATT</sequence>
<feature type="signal peptide" evidence="3">
    <location>
        <begin position="1"/>
        <end position="25"/>
    </location>
</feature>
<feature type="transmembrane region" description="Helical" evidence="2">
    <location>
        <begin position="264"/>
        <end position="286"/>
    </location>
</feature>
<protein>
    <submittedName>
        <fullName evidence="4">Uncharacterized protein</fullName>
    </submittedName>
</protein>
<evidence type="ECO:0000256" key="1">
    <source>
        <dbReference type="SAM" id="MobiDB-lite"/>
    </source>
</evidence>
<comment type="caution">
    <text evidence="4">The sequence shown here is derived from an EMBL/GenBank/DDBJ whole genome shotgun (WGS) entry which is preliminary data.</text>
</comment>
<keyword evidence="3" id="KW-0732">Signal</keyword>
<keyword evidence="2" id="KW-0472">Membrane</keyword>
<dbReference type="RefSeq" id="WP_377395617.1">
    <property type="nucleotide sequence ID" value="NZ_JBHSAN010000054.1"/>
</dbReference>
<name>A0ABW5WG98_9PSEU</name>
<keyword evidence="5" id="KW-1185">Reference proteome</keyword>
<gene>
    <name evidence="4" type="ORF">ACFS2C_26130</name>
</gene>
<proteinExistence type="predicted"/>
<feature type="region of interest" description="Disordered" evidence="1">
    <location>
        <begin position="124"/>
        <end position="179"/>
    </location>
</feature>
<keyword evidence="2" id="KW-1133">Transmembrane helix</keyword>
<dbReference type="EMBL" id="JBHUOF010000049">
    <property type="protein sequence ID" value="MFD2802877.1"/>
    <property type="molecule type" value="Genomic_DNA"/>
</dbReference>
<reference evidence="5" key="1">
    <citation type="journal article" date="2019" name="Int. J. Syst. Evol. Microbiol.">
        <title>The Global Catalogue of Microorganisms (GCM) 10K type strain sequencing project: providing services to taxonomists for standard genome sequencing and annotation.</title>
        <authorList>
            <consortium name="The Broad Institute Genomics Platform"/>
            <consortium name="The Broad Institute Genome Sequencing Center for Infectious Disease"/>
            <person name="Wu L."/>
            <person name="Ma J."/>
        </authorList>
    </citation>
    <scope>NUCLEOTIDE SEQUENCE [LARGE SCALE GENOMIC DNA]</scope>
    <source>
        <strain evidence="5">IBRC-M 10906</strain>
    </source>
</reference>